<dbReference type="Pfam" id="PF14106">
    <property type="entry name" value="DUF4279"/>
    <property type="match status" value="1"/>
</dbReference>
<keyword evidence="3" id="KW-1185">Reference proteome</keyword>
<organism evidence="2 3">
    <name type="scientific">Glycomyces paridis</name>
    <dbReference type="NCBI Taxonomy" id="2126555"/>
    <lineage>
        <taxon>Bacteria</taxon>
        <taxon>Bacillati</taxon>
        <taxon>Actinomycetota</taxon>
        <taxon>Actinomycetes</taxon>
        <taxon>Glycomycetales</taxon>
        <taxon>Glycomycetaceae</taxon>
        <taxon>Glycomyces</taxon>
    </lineage>
</organism>
<dbReference type="InterPro" id="IPR025459">
    <property type="entry name" value="DUF4279"/>
</dbReference>
<evidence type="ECO:0000256" key="1">
    <source>
        <dbReference type="SAM" id="MobiDB-lite"/>
    </source>
</evidence>
<dbReference type="EMBL" id="STGX01000021">
    <property type="protein sequence ID" value="THV23581.1"/>
    <property type="molecule type" value="Genomic_DNA"/>
</dbReference>
<dbReference type="AlphaFoldDB" id="A0A4S8P2Q4"/>
<name>A0A4S8P2Q4_9ACTN</name>
<protein>
    <submittedName>
        <fullName evidence="2">DUF4279 domain-containing protein</fullName>
    </submittedName>
</protein>
<evidence type="ECO:0000313" key="2">
    <source>
        <dbReference type="EMBL" id="THV23581.1"/>
    </source>
</evidence>
<evidence type="ECO:0000313" key="3">
    <source>
        <dbReference type="Proteomes" id="UP000305792"/>
    </source>
</evidence>
<proteinExistence type="predicted"/>
<accession>A0A4S8P2Q4</accession>
<feature type="compositionally biased region" description="Basic residues" evidence="1">
    <location>
        <begin position="130"/>
        <end position="139"/>
    </location>
</feature>
<dbReference type="Proteomes" id="UP000305792">
    <property type="component" value="Unassembled WGS sequence"/>
</dbReference>
<reference evidence="2 3" key="1">
    <citation type="journal article" date="2018" name="Int. J. Syst. Evol. Microbiol.">
        <title>Glycomyces paridis sp. nov., isolated from the medicinal plant Paris polyphylla.</title>
        <authorList>
            <person name="Fang X.M."/>
            <person name="Bai J.L."/>
            <person name="Su J."/>
            <person name="Zhao L.L."/>
            <person name="Liu H.Y."/>
            <person name="Ma B.P."/>
            <person name="Zhang Y.Q."/>
            <person name="Yu L.Y."/>
        </authorList>
    </citation>
    <scope>NUCLEOTIDE SEQUENCE [LARGE SCALE GENOMIC DNA]</scope>
    <source>
        <strain evidence="2 3">CPCC 204357</strain>
    </source>
</reference>
<feature type="region of interest" description="Disordered" evidence="1">
    <location>
        <begin position="123"/>
        <end position="146"/>
    </location>
</feature>
<gene>
    <name evidence="2" type="ORF">E9998_22560</name>
</gene>
<comment type="caution">
    <text evidence="2">The sequence shown here is derived from an EMBL/GenBank/DDBJ whole genome shotgun (WGS) entry which is preliminary data.</text>
</comment>
<sequence length="291" mass="33520">MPVPRQRRRRHEVHRLRLDERPQPPLDRLIRLSHIPKPRSHQMESEFDPMPRRLASQLCCAPPHGISNRVPHHAETEGSLPLGRRCVQDRRERRLAAARLILEQGANAKREIERQCYRPVGGAEAVPVQRSRRERRRNRNQSTDRPAFQEYLTMIRDNIPRRAILVARSHTVSVEAMTEIAGVEPDATRAKGSIRAAAKVQIPAKEHSWQIREYAESEVPLEEVIDRLFKRVLPMRDSFIALREAGCELTLDLVHIMSESDPHGPGFCLETDVVHFLAEIDASVDVDQYLR</sequence>